<dbReference type="PANTHER" id="PTHR37481:SF1">
    <property type="entry name" value="LIPOPOLYSACCHARIDE EXPORT SYSTEM PROTEIN LPTC"/>
    <property type="match status" value="1"/>
</dbReference>
<keyword evidence="5" id="KW-0472">Membrane</keyword>
<evidence type="ECO:0000313" key="7">
    <source>
        <dbReference type="Proteomes" id="UP000538931"/>
    </source>
</evidence>
<keyword evidence="2" id="KW-0997">Cell inner membrane</keyword>
<evidence type="ECO:0000256" key="2">
    <source>
        <dbReference type="ARBA" id="ARBA00022519"/>
    </source>
</evidence>
<reference evidence="6 7" key="1">
    <citation type="submission" date="2020-07" db="EMBL/GenBank/DDBJ databases">
        <title>Bacterium isolated from marien macroalgae.</title>
        <authorList>
            <person name="Zhu K."/>
            <person name="Lu D."/>
            <person name="Du Z."/>
        </authorList>
    </citation>
    <scope>NUCLEOTIDE SEQUENCE [LARGE SCALE GENOMIC DNA]</scope>
    <source>
        <strain evidence="6 7">3-1745</strain>
    </source>
</reference>
<keyword evidence="3" id="KW-0812">Transmembrane</keyword>
<dbReference type="InterPro" id="IPR052363">
    <property type="entry name" value="LPS_export_LptC"/>
</dbReference>
<evidence type="ECO:0000256" key="5">
    <source>
        <dbReference type="ARBA" id="ARBA00023136"/>
    </source>
</evidence>
<dbReference type="AlphaFoldDB" id="A0A7W1WZR5"/>
<sequence>MLSQRQRLLIAAVLIAAPLLWWGLVTPDQSEPSSAAGPVEQVDFFIRNAEITRWQDDGSIGQVLTTPLMRHYPAREEMHLSTPEVQMPRGDGGFYLLNADEGTLPDSQEQILLAGNVQLHDNPTAGPGALMTTDRMTLYPPRDYAHTDDPVQMLRGTDTTSAVGMDLFFDQQRIELLSNVKGEYHVQ</sequence>
<keyword evidence="1" id="KW-1003">Cell membrane</keyword>
<dbReference type="GO" id="GO:0015221">
    <property type="term" value="F:lipopolysaccharide transmembrane transporter activity"/>
    <property type="evidence" value="ECO:0007669"/>
    <property type="project" value="InterPro"/>
</dbReference>
<proteinExistence type="predicted"/>
<dbReference type="RefSeq" id="WP_181740579.1">
    <property type="nucleotide sequence ID" value="NZ_JACEMT010000052.1"/>
</dbReference>
<dbReference type="InterPro" id="IPR026265">
    <property type="entry name" value="LptC"/>
</dbReference>
<dbReference type="PANTHER" id="PTHR37481">
    <property type="entry name" value="LIPOPOLYSACCHARIDE EXPORT SYSTEM PROTEIN LPTC"/>
    <property type="match status" value="1"/>
</dbReference>
<evidence type="ECO:0000256" key="1">
    <source>
        <dbReference type="ARBA" id="ARBA00022475"/>
    </source>
</evidence>
<dbReference type="EMBL" id="JACEMT010000052">
    <property type="protein sequence ID" value="MBA4503119.1"/>
    <property type="molecule type" value="Genomic_DNA"/>
</dbReference>
<comment type="caution">
    <text evidence="6">The sequence shown here is derived from an EMBL/GenBank/DDBJ whole genome shotgun (WGS) entry which is preliminary data.</text>
</comment>
<organism evidence="6 7">
    <name type="scientific">Marinobacterium marinum</name>
    <dbReference type="NCBI Taxonomy" id="2756129"/>
    <lineage>
        <taxon>Bacteria</taxon>
        <taxon>Pseudomonadati</taxon>
        <taxon>Pseudomonadota</taxon>
        <taxon>Gammaproteobacteria</taxon>
        <taxon>Oceanospirillales</taxon>
        <taxon>Oceanospirillaceae</taxon>
        <taxon>Marinobacterium</taxon>
    </lineage>
</organism>
<dbReference type="GO" id="GO:0017089">
    <property type="term" value="F:glycolipid transfer activity"/>
    <property type="evidence" value="ECO:0007669"/>
    <property type="project" value="TreeGrafter"/>
</dbReference>
<dbReference type="Gene3D" id="2.60.450.10">
    <property type="entry name" value="Lipopolysaccharide (LPS) transport protein A like domain"/>
    <property type="match status" value="1"/>
</dbReference>
<dbReference type="NCBIfam" id="TIGR04409">
    <property type="entry name" value="LptC_YrbK"/>
    <property type="match status" value="1"/>
</dbReference>
<dbReference type="GO" id="GO:0005886">
    <property type="term" value="C:plasma membrane"/>
    <property type="evidence" value="ECO:0007669"/>
    <property type="project" value="InterPro"/>
</dbReference>
<evidence type="ECO:0000256" key="3">
    <source>
        <dbReference type="ARBA" id="ARBA00022692"/>
    </source>
</evidence>
<keyword evidence="4" id="KW-1133">Transmembrane helix</keyword>
<accession>A0A7W1WZR5</accession>
<protein>
    <submittedName>
        <fullName evidence="6">LPS export ABC transporter periplasmic protein LptC</fullName>
    </submittedName>
</protein>
<dbReference type="Proteomes" id="UP000538931">
    <property type="component" value="Unassembled WGS sequence"/>
</dbReference>
<name>A0A7W1WZR5_9GAMM</name>
<dbReference type="Pfam" id="PF06835">
    <property type="entry name" value="LptC"/>
    <property type="match status" value="1"/>
</dbReference>
<dbReference type="InterPro" id="IPR010664">
    <property type="entry name" value="LipoPS_assembly_LptC-rel"/>
</dbReference>
<dbReference type="GO" id="GO:0030288">
    <property type="term" value="C:outer membrane-bounded periplasmic space"/>
    <property type="evidence" value="ECO:0007669"/>
    <property type="project" value="TreeGrafter"/>
</dbReference>
<evidence type="ECO:0000256" key="4">
    <source>
        <dbReference type="ARBA" id="ARBA00022989"/>
    </source>
</evidence>
<evidence type="ECO:0000313" key="6">
    <source>
        <dbReference type="EMBL" id="MBA4503119.1"/>
    </source>
</evidence>
<keyword evidence="7" id="KW-1185">Reference proteome</keyword>
<gene>
    <name evidence="6" type="primary">lptC</name>
    <name evidence="6" type="ORF">H1S06_12180</name>
</gene>